<evidence type="ECO:0000256" key="4">
    <source>
        <dbReference type="ARBA" id="ARBA00022692"/>
    </source>
</evidence>
<reference evidence="10 11" key="1">
    <citation type="submission" date="2023-07" db="EMBL/GenBank/DDBJ databases">
        <title>Genomic Encyclopedia of Type Strains, Phase IV (KMG-IV): sequencing the most valuable type-strain genomes for metagenomic binning, comparative biology and taxonomic classification.</title>
        <authorList>
            <person name="Goeker M."/>
        </authorList>
    </citation>
    <scope>NUCLEOTIDE SEQUENCE [LARGE SCALE GENOMIC DNA]</scope>
    <source>
        <strain evidence="10 11">DSM 9768</strain>
    </source>
</reference>
<keyword evidence="5 7" id="KW-1133">Transmembrane helix</keyword>
<evidence type="ECO:0000256" key="3">
    <source>
        <dbReference type="ARBA" id="ARBA00022475"/>
    </source>
</evidence>
<accession>A0ABT9ZZI2</accession>
<evidence type="ECO:0000256" key="7">
    <source>
        <dbReference type="RuleBase" id="RU363032"/>
    </source>
</evidence>
<comment type="caution">
    <text evidence="10">The sequence shown here is derived from an EMBL/GenBank/DDBJ whole genome shotgun (WGS) entry which is preliminary data.</text>
</comment>
<evidence type="ECO:0000256" key="8">
    <source>
        <dbReference type="SAM" id="MobiDB-lite"/>
    </source>
</evidence>
<evidence type="ECO:0000259" key="9">
    <source>
        <dbReference type="PROSITE" id="PS50928"/>
    </source>
</evidence>
<feature type="transmembrane region" description="Helical" evidence="7">
    <location>
        <begin position="47"/>
        <end position="75"/>
    </location>
</feature>
<dbReference type="InterPro" id="IPR035906">
    <property type="entry name" value="MetI-like_sf"/>
</dbReference>
<dbReference type="PROSITE" id="PS50928">
    <property type="entry name" value="ABC_TM1"/>
    <property type="match status" value="1"/>
</dbReference>
<evidence type="ECO:0000313" key="11">
    <source>
        <dbReference type="Proteomes" id="UP001230005"/>
    </source>
</evidence>
<name>A0ABT9ZZI2_9BACI</name>
<feature type="region of interest" description="Disordered" evidence="8">
    <location>
        <begin position="1"/>
        <end position="30"/>
    </location>
</feature>
<comment type="similarity">
    <text evidence="7">Belongs to the binding-protein-dependent transport system permease family.</text>
</comment>
<dbReference type="PANTHER" id="PTHR30193">
    <property type="entry name" value="ABC TRANSPORTER PERMEASE PROTEIN"/>
    <property type="match status" value="1"/>
</dbReference>
<evidence type="ECO:0000313" key="10">
    <source>
        <dbReference type="EMBL" id="MDQ0256651.1"/>
    </source>
</evidence>
<comment type="subcellular location">
    <subcellularLocation>
        <location evidence="1 7">Cell membrane</location>
        <topology evidence="1 7">Multi-pass membrane protein</topology>
    </subcellularLocation>
</comment>
<feature type="transmembrane region" description="Helical" evidence="7">
    <location>
        <begin position="243"/>
        <end position="264"/>
    </location>
</feature>
<dbReference type="InterPro" id="IPR000515">
    <property type="entry name" value="MetI-like"/>
</dbReference>
<keyword evidence="2 7" id="KW-0813">Transport</keyword>
<keyword evidence="6 7" id="KW-0472">Membrane</keyword>
<dbReference type="InterPro" id="IPR051393">
    <property type="entry name" value="ABC_transporter_permease"/>
</dbReference>
<dbReference type="PANTHER" id="PTHR30193:SF37">
    <property type="entry name" value="INNER MEMBRANE ABC TRANSPORTER PERMEASE PROTEIN YCJO"/>
    <property type="match status" value="1"/>
</dbReference>
<dbReference type="Gene3D" id="1.10.3720.10">
    <property type="entry name" value="MetI-like"/>
    <property type="match status" value="1"/>
</dbReference>
<keyword evidence="11" id="KW-1185">Reference proteome</keyword>
<organism evidence="10 11">
    <name type="scientific">Evansella vedderi</name>
    <dbReference type="NCBI Taxonomy" id="38282"/>
    <lineage>
        <taxon>Bacteria</taxon>
        <taxon>Bacillati</taxon>
        <taxon>Bacillota</taxon>
        <taxon>Bacilli</taxon>
        <taxon>Bacillales</taxon>
        <taxon>Bacillaceae</taxon>
        <taxon>Evansella</taxon>
    </lineage>
</organism>
<dbReference type="Pfam" id="PF00528">
    <property type="entry name" value="BPD_transp_1"/>
    <property type="match status" value="1"/>
</dbReference>
<evidence type="ECO:0000256" key="6">
    <source>
        <dbReference type="ARBA" id="ARBA00023136"/>
    </source>
</evidence>
<evidence type="ECO:0000256" key="5">
    <source>
        <dbReference type="ARBA" id="ARBA00022989"/>
    </source>
</evidence>
<feature type="transmembrane region" description="Helical" evidence="7">
    <location>
        <begin position="115"/>
        <end position="137"/>
    </location>
</feature>
<evidence type="ECO:0000256" key="2">
    <source>
        <dbReference type="ARBA" id="ARBA00022448"/>
    </source>
</evidence>
<sequence length="331" mass="36711">MNTNTNTSTTTTKTTPVGEGQLSPHPQPTPITKLRSVSKRRAKLNKILTYAAFVGPALLFFVVIQIIPFFMGIYYSFTSWNGVSSTVEWVGFENFKRIFTNDERFFNSFLFTTKFMFAAVIISNFIGFSLALILNAALKTKNILRTVFFVPNVIGGLLLGFIWQFIFVRGFAAVGDLTNIGFFQLPWLGDATTAFWGIVIVFAWQISGYMMVIYIAALQGVDNSLLEAAKIDGATAFQTLKNIIIPLILPAFTICFFLTIAMAFKIFDLNLSLTGGGPFNSTQSVAINIYQEAFTNNNYGVGSAKAIIFFVIVAIFTTAQVMFTKKREVEA</sequence>
<dbReference type="EMBL" id="JAUSUG010000018">
    <property type="protein sequence ID" value="MDQ0256651.1"/>
    <property type="molecule type" value="Genomic_DNA"/>
</dbReference>
<dbReference type="SUPFAM" id="SSF161098">
    <property type="entry name" value="MetI-like"/>
    <property type="match status" value="1"/>
</dbReference>
<gene>
    <name evidence="10" type="ORF">J2S74_004073</name>
</gene>
<keyword evidence="3" id="KW-1003">Cell membrane</keyword>
<keyword evidence="4 7" id="KW-0812">Transmembrane</keyword>
<protein>
    <submittedName>
        <fullName evidence="10">Raffinose/stachyose/melibiose transport system permease protein</fullName>
    </submittedName>
</protein>
<feature type="transmembrane region" description="Helical" evidence="7">
    <location>
        <begin position="149"/>
        <end position="174"/>
    </location>
</feature>
<proteinExistence type="inferred from homology"/>
<dbReference type="CDD" id="cd06261">
    <property type="entry name" value="TM_PBP2"/>
    <property type="match status" value="1"/>
</dbReference>
<feature type="transmembrane region" description="Helical" evidence="7">
    <location>
        <begin position="306"/>
        <end position="323"/>
    </location>
</feature>
<feature type="domain" description="ABC transmembrane type-1" evidence="9">
    <location>
        <begin position="109"/>
        <end position="320"/>
    </location>
</feature>
<evidence type="ECO:0000256" key="1">
    <source>
        <dbReference type="ARBA" id="ARBA00004651"/>
    </source>
</evidence>
<dbReference type="Proteomes" id="UP001230005">
    <property type="component" value="Unassembled WGS sequence"/>
</dbReference>
<feature type="compositionally biased region" description="Low complexity" evidence="8">
    <location>
        <begin position="1"/>
        <end position="15"/>
    </location>
</feature>